<proteinExistence type="predicted"/>
<sequence length="349" mass="38974">MDVAVHVRPDVIDRGHELQEALRSGLENAHQFLHILSQQQHQHHLQHDYSSDAVQAISNFRKVVSLLSRNGHARFRKGPKGSQNSSLAGLSSSFTEPIDRFQINSRSPSVHTNPSAPAPISEFAQLQQTWRLMPFQRSLSSGTNVGAAELAAFQQLQQQYRNFQIFPNGIVGGKLGRTLEYSTSCVPSHSASRSFVSSLSADGSLASDKPSTFHQPLPPLWPRTSSSVKKKCLGNVEDMSGKCGSLGRCHCSKRNRKLRIKRTIRVPAISNKLADIPPDEYSWRKYGQKPIKGSPHPRGYYKCSTMRGCRARKHVERSLDDPSMLIITYEGEHDHARIMARNVTTTMTL</sequence>
<evidence type="ECO:0000313" key="1">
    <source>
        <dbReference type="EMBL" id="KAJ7534341.1"/>
    </source>
</evidence>
<comment type="caution">
    <text evidence="1">The sequence shown here is derived from an EMBL/GenBank/DDBJ whole genome shotgun (WGS) entry which is preliminary data.</text>
</comment>
<reference evidence="2" key="1">
    <citation type="journal article" date="2024" name="Proc. Natl. Acad. Sci. U.S.A.">
        <title>Extraordinary preservation of gene collinearity over three hundred million years revealed in homosporous lycophytes.</title>
        <authorList>
            <person name="Li C."/>
            <person name="Wickell D."/>
            <person name="Kuo L.Y."/>
            <person name="Chen X."/>
            <person name="Nie B."/>
            <person name="Liao X."/>
            <person name="Peng D."/>
            <person name="Ji J."/>
            <person name="Jenkins J."/>
            <person name="Williams M."/>
            <person name="Shu S."/>
            <person name="Plott C."/>
            <person name="Barry K."/>
            <person name="Rajasekar S."/>
            <person name="Grimwood J."/>
            <person name="Han X."/>
            <person name="Sun S."/>
            <person name="Hou Z."/>
            <person name="He W."/>
            <person name="Dai G."/>
            <person name="Sun C."/>
            <person name="Schmutz J."/>
            <person name="Leebens-Mack J.H."/>
            <person name="Li F.W."/>
            <person name="Wang L."/>
        </authorList>
    </citation>
    <scope>NUCLEOTIDE SEQUENCE [LARGE SCALE GENOMIC DNA]</scope>
    <source>
        <strain evidence="2">cv. PW_Plant_1</strain>
    </source>
</reference>
<name>A0ACC2BX08_DIPCM</name>
<gene>
    <name evidence="1" type="ORF">O6H91_13G090100</name>
</gene>
<organism evidence="1 2">
    <name type="scientific">Diphasiastrum complanatum</name>
    <name type="common">Issler's clubmoss</name>
    <name type="synonym">Lycopodium complanatum</name>
    <dbReference type="NCBI Taxonomy" id="34168"/>
    <lineage>
        <taxon>Eukaryota</taxon>
        <taxon>Viridiplantae</taxon>
        <taxon>Streptophyta</taxon>
        <taxon>Embryophyta</taxon>
        <taxon>Tracheophyta</taxon>
        <taxon>Lycopodiopsida</taxon>
        <taxon>Lycopodiales</taxon>
        <taxon>Lycopodiaceae</taxon>
        <taxon>Lycopodioideae</taxon>
        <taxon>Diphasiastrum</taxon>
    </lineage>
</organism>
<keyword evidence="2" id="KW-1185">Reference proteome</keyword>
<protein>
    <submittedName>
        <fullName evidence="1">Uncharacterized protein</fullName>
    </submittedName>
</protein>
<dbReference type="EMBL" id="CM055104">
    <property type="protein sequence ID" value="KAJ7534341.1"/>
    <property type="molecule type" value="Genomic_DNA"/>
</dbReference>
<accession>A0ACC2BX08</accession>
<evidence type="ECO:0000313" key="2">
    <source>
        <dbReference type="Proteomes" id="UP001162992"/>
    </source>
</evidence>
<dbReference type="Proteomes" id="UP001162992">
    <property type="component" value="Chromosome 13"/>
</dbReference>